<keyword evidence="15" id="KW-0274">FAD</keyword>
<keyword evidence="13" id="KW-0548">Nucleotidyltransferase</keyword>
<keyword evidence="11" id="KW-0288">FMN</keyword>
<evidence type="ECO:0000256" key="19">
    <source>
        <dbReference type="ARBA" id="ARBA00031871"/>
    </source>
</evidence>
<dbReference type="Gene3D" id="3.40.980.10">
    <property type="entry name" value="MoaB/Mog-like domain"/>
    <property type="match status" value="1"/>
</dbReference>
<keyword evidence="14" id="KW-0547">Nucleotide-binding</keyword>
<protein>
    <recommendedName>
        <fullName evidence="8">FAD synthase</fullName>
        <ecNumber evidence="7">2.7.7.2</ecNumber>
    </recommendedName>
    <alternativeName>
        <fullName evidence="17">FAD pyrophosphorylase</fullName>
    </alternativeName>
    <alternativeName>
        <fullName evidence="19">FMN adenylyltransferase</fullName>
    </alternativeName>
    <alternativeName>
        <fullName evidence="18">Flavin adenine dinucleotide synthase</fullName>
    </alternativeName>
</protein>
<evidence type="ECO:0000259" key="22">
    <source>
        <dbReference type="SMART" id="SM00852"/>
    </source>
</evidence>
<dbReference type="AlphaFoldDB" id="A0A7M7P287"/>
<dbReference type="InterPro" id="IPR002500">
    <property type="entry name" value="PAPS_reduct_dom"/>
</dbReference>
<dbReference type="FunFam" id="3.40.50.620:FF:000113">
    <property type="entry name" value="FAD synthase"/>
    <property type="match status" value="1"/>
</dbReference>
<evidence type="ECO:0000256" key="10">
    <source>
        <dbReference type="ARBA" id="ARBA00022630"/>
    </source>
</evidence>
<evidence type="ECO:0000256" key="1">
    <source>
        <dbReference type="ARBA" id="ARBA00001946"/>
    </source>
</evidence>
<comment type="catalytic activity">
    <reaction evidence="20">
        <text>FMN + ATP + H(+) = FAD + diphosphate</text>
        <dbReference type="Rhea" id="RHEA:17237"/>
        <dbReference type="ChEBI" id="CHEBI:15378"/>
        <dbReference type="ChEBI" id="CHEBI:30616"/>
        <dbReference type="ChEBI" id="CHEBI:33019"/>
        <dbReference type="ChEBI" id="CHEBI:57692"/>
        <dbReference type="ChEBI" id="CHEBI:58210"/>
        <dbReference type="EC" id="2.7.7.2"/>
    </reaction>
</comment>
<feature type="domain" description="MoaB/Mog" evidence="22">
    <location>
        <begin position="47"/>
        <end position="214"/>
    </location>
</feature>
<evidence type="ECO:0000313" key="23">
    <source>
        <dbReference type="EnsemblMetazoa" id="XP_030844727"/>
    </source>
</evidence>
<evidence type="ECO:0000256" key="3">
    <source>
        <dbReference type="ARBA" id="ARBA00004496"/>
    </source>
</evidence>
<evidence type="ECO:0000256" key="12">
    <source>
        <dbReference type="ARBA" id="ARBA00022679"/>
    </source>
</evidence>
<dbReference type="OMA" id="NSHFLCK"/>
<sequence length="563" mass="62840">MILMSAFTSLRRVSILSRHFVGVQQTSNRLRALSRMALNEDGKPTAGIIIIGDEILKGQTLDTNSHFICTELYKLGVRVERVSVIHDDLSVIAEEVASFSKRYTHVITSGGIGPTHDDVTFEGVAKAFGEEIVPHPELVKLCKDYFGANSSLDSPQLKMALVPKSSTLTFGTNLKTGQKMLYPIISVKNVYIFPGIPKLLEGAFLSLKEKLFQGSPVHFHLREIYVGTHEIAIAPYLNQFNAKYNGKVHLGSYPKLSHSYYTVKVTLECEDEETLNKAHSELLSLLPQEHIVNYELDPIGKAPEAVYSLASLTDQTSPGTTQLESSASSPATCIASDSATGSEDLLSARVAVAVKVIEEALEKYKMDEICAGFNGGKDCTALIHLFHAVVKRKYPDYKGQLQVLYIQHPHGTFKEVDEFVDESVKRYNLKTILIQGRIKDALWELKKSNPSIKAVLMGTRQTDPHSASLSNFSPTDEGWPELMRVNPMLFWSYHDVWVFLRRLFVPYCRLYDKGYTSLGSVSTTSANPALMYTTERGEIKHHPAHKLVEEEQERSGRKPFSPK</sequence>
<dbReference type="CDD" id="cd00885">
    <property type="entry name" value="cinA"/>
    <property type="match status" value="1"/>
</dbReference>
<proteinExistence type="inferred from homology"/>
<dbReference type="GO" id="GO:0003919">
    <property type="term" value="F:FMN adenylyltransferase activity"/>
    <property type="evidence" value="ECO:0000318"/>
    <property type="project" value="GO_Central"/>
</dbReference>
<dbReference type="InterPro" id="IPR001453">
    <property type="entry name" value="MoaB/Mog_dom"/>
</dbReference>
<evidence type="ECO:0000256" key="14">
    <source>
        <dbReference type="ARBA" id="ARBA00022741"/>
    </source>
</evidence>
<dbReference type="CDD" id="cd23948">
    <property type="entry name" value="FAD_synthase"/>
    <property type="match status" value="1"/>
</dbReference>
<keyword evidence="12" id="KW-0808">Transferase</keyword>
<dbReference type="InterPro" id="IPR036425">
    <property type="entry name" value="MoaB/Mog-like_dom_sf"/>
</dbReference>
<dbReference type="GeneID" id="593348"/>
<evidence type="ECO:0000256" key="8">
    <source>
        <dbReference type="ARBA" id="ARBA00015431"/>
    </source>
</evidence>
<dbReference type="GO" id="GO:0006747">
    <property type="term" value="P:FAD biosynthetic process"/>
    <property type="evidence" value="ECO:0000318"/>
    <property type="project" value="GO_Central"/>
</dbReference>
<keyword evidence="10" id="KW-0285">Flavoprotein</keyword>
<dbReference type="GO" id="GO:0005737">
    <property type="term" value="C:cytoplasm"/>
    <property type="evidence" value="ECO:0007669"/>
    <property type="project" value="UniProtKB-SubCell"/>
</dbReference>
<comment type="similarity">
    <text evidence="5">In the C-terminal section; belongs to the PAPS reductase family. FAD1 subfamily.</text>
</comment>
<dbReference type="RefSeq" id="XP_030844727.1">
    <property type="nucleotide sequence ID" value="XM_030988867.1"/>
</dbReference>
<evidence type="ECO:0000256" key="5">
    <source>
        <dbReference type="ARBA" id="ARBA00006749"/>
    </source>
</evidence>
<accession>A0A7M7P287</accession>
<evidence type="ECO:0000256" key="18">
    <source>
        <dbReference type="ARBA" id="ARBA00031676"/>
    </source>
</evidence>
<evidence type="ECO:0000256" key="6">
    <source>
        <dbReference type="ARBA" id="ARBA00007589"/>
    </source>
</evidence>
<evidence type="ECO:0000256" key="15">
    <source>
        <dbReference type="ARBA" id="ARBA00022827"/>
    </source>
</evidence>
<evidence type="ECO:0000256" key="11">
    <source>
        <dbReference type="ARBA" id="ARBA00022643"/>
    </source>
</evidence>
<dbReference type="SMART" id="SM00852">
    <property type="entry name" value="MoCF_biosynth"/>
    <property type="match status" value="1"/>
</dbReference>
<evidence type="ECO:0000256" key="9">
    <source>
        <dbReference type="ARBA" id="ARBA00022490"/>
    </source>
</evidence>
<keyword evidence="9" id="KW-0963">Cytoplasm</keyword>
<organism evidence="23 24">
    <name type="scientific">Strongylocentrotus purpuratus</name>
    <name type="common">Purple sea urchin</name>
    <dbReference type="NCBI Taxonomy" id="7668"/>
    <lineage>
        <taxon>Eukaryota</taxon>
        <taxon>Metazoa</taxon>
        <taxon>Echinodermata</taxon>
        <taxon>Eleutherozoa</taxon>
        <taxon>Echinozoa</taxon>
        <taxon>Echinoidea</taxon>
        <taxon>Euechinoidea</taxon>
        <taxon>Echinacea</taxon>
        <taxon>Camarodonta</taxon>
        <taxon>Echinidea</taxon>
        <taxon>Strongylocentrotidae</taxon>
        <taxon>Strongylocentrotus</taxon>
    </lineage>
</organism>
<feature type="region of interest" description="Disordered" evidence="21">
    <location>
        <begin position="541"/>
        <end position="563"/>
    </location>
</feature>
<keyword evidence="16" id="KW-0067">ATP-binding</keyword>
<dbReference type="InterPro" id="IPR056596">
    <property type="entry name" value="FLAD1_M"/>
</dbReference>
<dbReference type="PANTHER" id="PTHR23293">
    <property type="entry name" value="FAD SYNTHETASE-RELATED FMN ADENYLYLTRANSFERASE"/>
    <property type="match status" value="1"/>
</dbReference>
<evidence type="ECO:0000256" key="7">
    <source>
        <dbReference type="ARBA" id="ARBA00012393"/>
    </source>
</evidence>
<dbReference type="Pfam" id="PF00994">
    <property type="entry name" value="MoCF_biosynth"/>
    <property type="match status" value="1"/>
</dbReference>
<comment type="cofactor">
    <cofactor evidence="1">
        <name>Mg(2+)</name>
        <dbReference type="ChEBI" id="CHEBI:18420"/>
    </cofactor>
</comment>
<dbReference type="Gene3D" id="3.40.50.620">
    <property type="entry name" value="HUPs"/>
    <property type="match status" value="1"/>
</dbReference>
<evidence type="ECO:0000256" key="13">
    <source>
        <dbReference type="ARBA" id="ARBA00022695"/>
    </source>
</evidence>
<dbReference type="InParanoid" id="A0A7M7P287"/>
<evidence type="ECO:0000256" key="20">
    <source>
        <dbReference type="ARBA" id="ARBA00049494"/>
    </source>
</evidence>
<name>A0A7M7P287_STRPU</name>
<evidence type="ECO:0000256" key="21">
    <source>
        <dbReference type="SAM" id="MobiDB-lite"/>
    </source>
</evidence>
<dbReference type="GO" id="GO:0005524">
    <property type="term" value="F:ATP binding"/>
    <property type="evidence" value="ECO:0007669"/>
    <property type="project" value="UniProtKB-KW"/>
</dbReference>
<reference evidence="24" key="1">
    <citation type="submission" date="2015-02" db="EMBL/GenBank/DDBJ databases">
        <title>Genome sequencing for Strongylocentrotus purpuratus.</title>
        <authorList>
            <person name="Murali S."/>
            <person name="Liu Y."/>
            <person name="Vee V."/>
            <person name="English A."/>
            <person name="Wang M."/>
            <person name="Skinner E."/>
            <person name="Han Y."/>
            <person name="Muzny D.M."/>
            <person name="Worley K.C."/>
            <person name="Gibbs R.A."/>
        </authorList>
    </citation>
    <scope>NUCLEOTIDE SEQUENCE</scope>
</reference>
<comment type="subcellular location">
    <subcellularLocation>
        <location evidence="3">Cytoplasm</location>
    </subcellularLocation>
</comment>
<comment type="function">
    <text evidence="2">Catalyzes the adenylation of flavin mononucleotide (FMN) to form flavin adenine dinucleotide (FAD) coenzyme.</text>
</comment>
<dbReference type="SUPFAM" id="SSF53218">
    <property type="entry name" value="Molybdenum cofactor biosynthesis proteins"/>
    <property type="match status" value="1"/>
</dbReference>
<dbReference type="OrthoDB" id="270728at2759"/>
<evidence type="ECO:0000256" key="2">
    <source>
        <dbReference type="ARBA" id="ARBA00003316"/>
    </source>
</evidence>
<dbReference type="EC" id="2.7.7.2" evidence="7"/>
<dbReference type="SUPFAM" id="SSF52402">
    <property type="entry name" value="Adenine nucleotide alpha hydrolases-like"/>
    <property type="match status" value="1"/>
</dbReference>
<dbReference type="Pfam" id="PF01507">
    <property type="entry name" value="PAPS_reduct"/>
    <property type="match status" value="1"/>
</dbReference>
<dbReference type="InterPro" id="IPR014729">
    <property type="entry name" value="Rossmann-like_a/b/a_fold"/>
</dbReference>
<dbReference type="FunCoup" id="A0A7M7P287">
    <property type="interactions" value="728"/>
</dbReference>
<keyword evidence="24" id="KW-1185">Reference proteome</keyword>
<evidence type="ECO:0000256" key="16">
    <source>
        <dbReference type="ARBA" id="ARBA00022840"/>
    </source>
</evidence>
<comment type="pathway">
    <text evidence="4">Cofactor biosynthesis; FAD biosynthesis; FAD from FMN: step 1/1.</text>
</comment>
<reference evidence="23" key="2">
    <citation type="submission" date="2021-01" db="UniProtKB">
        <authorList>
            <consortium name="EnsemblMetazoa"/>
        </authorList>
    </citation>
    <scope>IDENTIFICATION</scope>
</reference>
<evidence type="ECO:0000256" key="17">
    <source>
        <dbReference type="ARBA" id="ARBA00031145"/>
    </source>
</evidence>
<comment type="similarity">
    <text evidence="6">In the N-terminal section; belongs to the MoaB/Mog family.</text>
</comment>
<feature type="compositionally biased region" description="Basic and acidic residues" evidence="21">
    <location>
        <begin position="541"/>
        <end position="556"/>
    </location>
</feature>
<dbReference type="EnsemblMetazoa" id="XM_030988867">
    <property type="protein sequence ID" value="XP_030844727"/>
    <property type="gene ID" value="LOC593348"/>
</dbReference>
<dbReference type="Proteomes" id="UP000007110">
    <property type="component" value="Unassembled WGS sequence"/>
</dbReference>
<dbReference type="PANTHER" id="PTHR23293:SF9">
    <property type="entry name" value="FAD SYNTHASE"/>
    <property type="match status" value="1"/>
</dbReference>
<evidence type="ECO:0000313" key="24">
    <source>
        <dbReference type="Proteomes" id="UP000007110"/>
    </source>
</evidence>
<dbReference type="KEGG" id="spu:593348"/>
<evidence type="ECO:0000256" key="4">
    <source>
        <dbReference type="ARBA" id="ARBA00004726"/>
    </source>
</evidence>
<dbReference type="Pfam" id="PF24102">
    <property type="entry name" value="FLAD1_M"/>
    <property type="match status" value="1"/>
</dbReference>